<dbReference type="Proteomes" id="UP000245942">
    <property type="component" value="Unassembled WGS sequence"/>
</dbReference>
<evidence type="ECO:0000313" key="11">
    <source>
        <dbReference type="EMBL" id="PWN23295.1"/>
    </source>
</evidence>
<evidence type="ECO:0000313" key="12">
    <source>
        <dbReference type="Proteomes" id="UP000245942"/>
    </source>
</evidence>
<dbReference type="InterPro" id="IPR036427">
    <property type="entry name" value="Bromodomain-like_sf"/>
</dbReference>
<dbReference type="Gene3D" id="1.20.920.10">
    <property type="entry name" value="Bromodomain-like"/>
    <property type="match status" value="2"/>
</dbReference>
<feature type="compositionally biased region" description="Low complexity" evidence="9">
    <location>
        <begin position="319"/>
        <end position="335"/>
    </location>
</feature>
<evidence type="ECO:0000256" key="3">
    <source>
        <dbReference type="ARBA" id="ARBA00022853"/>
    </source>
</evidence>
<gene>
    <name evidence="11" type="ORF">BCV69DRAFT_292545</name>
</gene>
<dbReference type="InterPro" id="IPR037382">
    <property type="entry name" value="Rsc/polybromo"/>
</dbReference>
<keyword evidence="7" id="KW-0539">Nucleus</keyword>
<dbReference type="OrthoDB" id="6017at2759"/>
<comment type="subcellular location">
    <subcellularLocation>
        <location evidence="1">Nucleus</location>
    </subcellularLocation>
</comment>
<dbReference type="AlphaFoldDB" id="A0A316UJB5"/>
<feature type="region of interest" description="Disordered" evidence="9">
    <location>
        <begin position="20"/>
        <end position="53"/>
    </location>
</feature>
<keyword evidence="5 8" id="KW-0103">Bromodomain</keyword>
<dbReference type="CDD" id="cd04369">
    <property type="entry name" value="Bromodomain"/>
    <property type="match status" value="2"/>
</dbReference>
<dbReference type="PANTHER" id="PTHR16062">
    <property type="entry name" value="SWI/SNF-RELATED"/>
    <property type="match status" value="1"/>
</dbReference>
<dbReference type="GO" id="GO:0003682">
    <property type="term" value="F:chromatin binding"/>
    <property type="evidence" value="ECO:0007669"/>
    <property type="project" value="TreeGrafter"/>
</dbReference>
<dbReference type="SUPFAM" id="SSF47370">
    <property type="entry name" value="Bromodomain"/>
    <property type="match status" value="2"/>
</dbReference>
<evidence type="ECO:0000256" key="1">
    <source>
        <dbReference type="ARBA" id="ARBA00004123"/>
    </source>
</evidence>
<dbReference type="PANTHER" id="PTHR16062:SF19">
    <property type="entry name" value="PROTEIN POLYBROMO-1"/>
    <property type="match status" value="1"/>
</dbReference>
<dbReference type="InterPro" id="IPR001487">
    <property type="entry name" value="Bromodomain"/>
</dbReference>
<dbReference type="GO" id="GO:0006338">
    <property type="term" value="P:chromatin remodeling"/>
    <property type="evidence" value="ECO:0007669"/>
    <property type="project" value="InterPro"/>
</dbReference>
<dbReference type="SMART" id="SM00297">
    <property type="entry name" value="BROMO"/>
    <property type="match status" value="2"/>
</dbReference>
<dbReference type="PROSITE" id="PS50014">
    <property type="entry name" value="BROMODOMAIN_2"/>
    <property type="match status" value="2"/>
</dbReference>
<keyword evidence="2" id="KW-0677">Repeat</keyword>
<feature type="compositionally biased region" description="Basic residues" evidence="9">
    <location>
        <begin position="351"/>
        <end position="361"/>
    </location>
</feature>
<feature type="compositionally biased region" description="Low complexity" evidence="9">
    <location>
        <begin position="650"/>
        <end position="674"/>
    </location>
</feature>
<proteinExistence type="predicted"/>
<feature type="domain" description="Bromo" evidence="10">
    <location>
        <begin position="383"/>
        <end position="453"/>
    </location>
</feature>
<dbReference type="GeneID" id="37015538"/>
<feature type="region of interest" description="Disordered" evidence="9">
    <location>
        <begin position="195"/>
        <end position="364"/>
    </location>
</feature>
<evidence type="ECO:0000259" key="10">
    <source>
        <dbReference type="PROSITE" id="PS50014"/>
    </source>
</evidence>
<keyword evidence="4" id="KW-0805">Transcription regulation</keyword>
<dbReference type="GO" id="GO:0016586">
    <property type="term" value="C:RSC-type complex"/>
    <property type="evidence" value="ECO:0007669"/>
    <property type="project" value="InterPro"/>
</dbReference>
<evidence type="ECO:0000256" key="8">
    <source>
        <dbReference type="PROSITE-ProRule" id="PRU00035"/>
    </source>
</evidence>
<keyword evidence="6" id="KW-0804">Transcription</keyword>
<dbReference type="RefSeq" id="XP_025350455.1">
    <property type="nucleotide sequence ID" value="XM_025493804.1"/>
</dbReference>
<feature type="domain" description="Bromo" evidence="10">
    <location>
        <begin position="78"/>
        <end position="148"/>
    </location>
</feature>
<evidence type="ECO:0000256" key="7">
    <source>
        <dbReference type="ARBA" id="ARBA00023242"/>
    </source>
</evidence>
<dbReference type="EMBL" id="KZ819322">
    <property type="protein sequence ID" value="PWN23295.1"/>
    <property type="molecule type" value="Genomic_DNA"/>
</dbReference>
<name>A0A316UJB5_9BASI</name>
<dbReference type="PRINTS" id="PR00503">
    <property type="entry name" value="BROMODOMAIN"/>
</dbReference>
<evidence type="ECO:0000256" key="5">
    <source>
        <dbReference type="ARBA" id="ARBA00023117"/>
    </source>
</evidence>
<evidence type="ECO:0000256" key="4">
    <source>
        <dbReference type="ARBA" id="ARBA00023015"/>
    </source>
</evidence>
<accession>A0A316UJB5</accession>
<organism evidence="11 12">
    <name type="scientific">Pseudomicrostroma glucosiphilum</name>
    <dbReference type="NCBI Taxonomy" id="1684307"/>
    <lineage>
        <taxon>Eukaryota</taxon>
        <taxon>Fungi</taxon>
        <taxon>Dikarya</taxon>
        <taxon>Basidiomycota</taxon>
        <taxon>Ustilaginomycotina</taxon>
        <taxon>Exobasidiomycetes</taxon>
        <taxon>Microstromatales</taxon>
        <taxon>Microstromatales incertae sedis</taxon>
        <taxon>Pseudomicrostroma</taxon>
    </lineage>
</organism>
<evidence type="ECO:0000256" key="6">
    <source>
        <dbReference type="ARBA" id="ARBA00023163"/>
    </source>
</evidence>
<keyword evidence="3" id="KW-0156">Chromatin regulator</keyword>
<feature type="compositionally biased region" description="Polar residues" evidence="9">
    <location>
        <begin position="834"/>
        <end position="843"/>
    </location>
</feature>
<dbReference type="GO" id="GO:0006368">
    <property type="term" value="P:transcription elongation by RNA polymerase II"/>
    <property type="evidence" value="ECO:0007669"/>
    <property type="project" value="TreeGrafter"/>
</dbReference>
<feature type="compositionally biased region" description="Low complexity" evidence="9">
    <location>
        <begin position="586"/>
        <end position="604"/>
    </location>
</feature>
<keyword evidence="12" id="KW-1185">Reference proteome</keyword>
<sequence>MAPAGPVSVAGVSAANILEGGRKRSRLEQVGESKASSSSPHPSGPTSTTTDPEEVTKLGYKLLNVVYHARDIAEEHDPTSLLVEPFLALPDAAIYPDYYQIIKRPLTFEDIRAKLAVREYASFEDVKHDCEIICMNAKRYNLRDTPFWLKAKALHSIIKDSHAELTFAAAGTKSTQLDLPASVQLLFDVQVEGVEPMTSAPPSPAKKRKQEADASETAGEEDTSMEDVASSSGTKQPSGLRRITIKKKSGSQAETSAPPRPPAVEALTAKDAVASSPGVSTGLSSAPSPIPSSPAPAPAQAPARAPVSAEEKTPPAAVLPQEAPSSSQLSQSYPPESSPGPSVVRNNGADKRRRPFGRGKNLKSQMKQWVAELIDLKRPGGGPDDYASDFFEELPSQDDYPDYYQVIQQPISLKEINENVSERLYKSPYAFFTAVQTMIANAKYYNEENSIIWQDADAIERHVNTKMLPIAFELGFTLDPNDTRSSVLPLHVIEAHEASQPGSPAQSMTPPPGQASSSRLKVKLGGRNSLPGQDYLPNGIGQQQPATLGSFASPGHIPGAGPGQSPELQSHPNGQMSPEAAAPQFSASGRPVRSAASRAPSSRDLPPPLTTQNSTPGPARSPPAPGGTNTPQAQVPQFRPGYTPHQGVTPSHSMPQQQQRPQPQSQGSYRGQPPYYTPPQRYPQQQQQQYFGQLPYAAPAPPAETVDLGKRGQIRRLSGIPPPSVFGNIASKPLMEQDGAAAPLRPAAIPSFVVLSQGLKKVINVVPAASTSAAGSSRQFVLPVGEGRSDVKVLFRLRDFGGAPQKQNTVGSERSERTEANGEAMDVDGEEVSGQANGATQPGVNGHASHSEAQQTTSTKSYNPAVSTILNGRKVNATWTRDTATVLVPLQRGPNLLEIFLVPGPPLGGAEGGDAAGVNSPCEGYRLWIVR</sequence>
<dbReference type="Pfam" id="PF00439">
    <property type="entry name" value="Bromodomain"/>
    <property type="match status" value="2"/>
</dbReference>
<evidence type="ECO:0000256" key="9">
    <source>
        <dbReference type="SAM" id="MobiDB-lite"/>
    </source>
</evidence>
<feature type="compositionally biased region" description="Pro residues" evidence="9">
    <location>
        <begin position="288"/>
        <end position="299"/>
    </location>
</feature>
<evidence type="ECO:0000256" key="2">
    <source>
        <dbReference type="ARBA" id="ARBA00022737"/>
    </source>
</evidence>
<feature type="compositionally biased region" description="Basic and acidic residues" evidence="9">
    <location>
        <begin position="20"/>
        <end position="31"/>
    </location>
</feature>
<feature type="compositionally biased region" description="Polar residues" evidence="9">
    <location>
        <begin position="566"/>
        <end position="576"/>
    </location>
</feature>
<feature type="compositionally biased region" description="Low complexity" evidence="9">
    <location>
        <begin position="36"/>
        <end position="50"/>
    </location>
</feature>
<feature type="compositionally biased region" description="Polar residues" evidence="9">
    <location>
        <begin position="851"/>
        <end position="864"/>
    </location>
</feature>
<feature type="compositionally biased region" description="Polar residues" evidence="9">
    <location>
        <begin position="500"/>
        <end position="519"/>
    </location>
</feature>
<feature type="region of interest" description="Disordered" evidence="9">
    <location>
        <begin position="498"/>
        <end position="686"/>
    </location>
</feature>
<reference evidence="11 12" key="1">
    <citation type="journal article" date="2018" name="Mol. Biol. Evol.">
        <title>Broad Genomic Sampling Reveals a Smut Pathogenic Ancestry of the Fungal Clade Ustilaginomycotina.</title>
        <authorList>
            <person name="Kijpornyongpan T."/>
            <person name="Mondo S.J."/>
            <person name="Barry K."/>
            <person name="Sandor L."/>
            <person name="Lee J."/>
            <person name="Lipzen A."/>
            <person name="Pangilinan J."/>
            <person name="LaButti K."/>
            <person name="Hainaut M."/>
            <person name="Henrissat B."/>
            <person name="Grigoriev I.V."/>
            <person name="Spatafora J.W."/>
            <person name="Aime M.C."/>
        </authorList>
    </citation>
    <scope>NUCLEOTIDE SEQUENCE [LARGE SCALE GENOMIC DNA]</scope>
    <source>
        <strain evidence="11 12">MCA 4718</strain>
    </source>
</reference>
<protein>
    <submittedName>
        <fullName evidence="11">Bromodomain-containing protein</fullName>
    </submittedName>
</protein>
<feature type="region of interest" description="Disordered" evidence="9">
    <location>
        <begin position="802"/>
        <end position="864"/>
    </location>
</feature>
<dbReference type="STRING" id="1684307.A0A316UJB5"/>